<evidence type="ECO:0000256" key="1">
    <source>
        <dbReference type="SAM" id="Phobius"/>
    </source>
</evidence>
<feature type="transmembrane region" description="Helical" evidence="1">
    <location>
        <begin position="80"/>
        <end position="105"/>
    </location>
</feature>
<accession>A0A3S9T2U9</accession>
<evidence type="ECO:0000313" key="4">
    <source>
        <dbReference type="Proteomes" id="UP000267250"/>
    </source>
</evidence>
<feature type="domain" description="DUF4342" evidence="2">
    <location>
        <begin position="39"/>
        <end position="114"/>
    </location>
</feature>
<name>A0A3S9T2U9_9FIRM</name>
<dbReference type="InterPro" id="IPR025642">
    <property type="entry name" value="DUF4342"/>
</dbReference>
<keyword evidence="1" id="KW-0472">Membrane</keyword>
<sequence>MIRERTGVSYGEADAALTRANGDVVKAIIDLEEKAKQSKVKEEFWVKGNELVDKVKELIKKGNVTRIIVKNEEGVTLVEIPVTLGVLGTMIAPYVAILGGLAALVTRCKIVIEKREPVEKHKDGENEM</sequence>
<dbReference type="KEGG" id="aft:BBF96_06960"/>
<dbReference type="Proteomes" id="UP000267250">
    <property type="component" value="Chromosome"/>
</dbReference>
<organism evidence="3 4">
    <name type="scientific">Anoxybacter fermentans</name>
    <dbReference type="NCBI Taxonomy" id="1323375"/>
    <lineage>
        <taxon>Bacteria</taxon>
        <taxon>Bacillati</taxon>
        <taxon>Bacillota</taxon>
        <taxon>Clostridia</taxon>
        <taxon>Halanaerobiales</taxon>
        <taxon>Anoxybacter</taxon>
    </lineage>
</organism>
<dbReference type="EMBL" id="CP016379">
    <property type="protein sequence ID" value="AZR74853.1"/>
    <property type="molecule type" value="Genomic_DNA"/>
</dbReference>
<dbReference type="OrthoDB" id="129626at2"/>
<evidence type="ECO:0000313" key="3">
    <source>
        <dbReference type="EMBL" id="AZR74853.1"/>
    </source>
</evidence>
<dbReference type="SUPFAM" id="SSF46934">
    <property type="entry name" value="UBA-like"/>
    <property type="match status" value="1"/>
</dbReference>
<keyword evidence="1" id="KW-1133">Transmembrane helix</keyword>
<reference evidence="3 4" key="1">
    <citation type="submission" date="2016-07" db="EMBL/GenBank/DDBJ databases">
        <title>Genome and transcriptome analysis of iron-reducing fermentative bacteria Anoxybacter fermentans.</title>
        <authorList>
            <person name="Zeng X."/>
            <person name="Shao Z."/>
        </authorList>
    </citation>
    <scope>NUCLEOTIDE SEQUENCE [LARGE SCALE GENOMIC DNA]</scope>
    <source>
        <strain evidence="3 4">DY22613</strain>
    </source>
</reference>
<dbReference type="AlphaFoldDB" id="A0A3S9T2U9"/>
<gene>
    <name evidence="3" type="ORF">BBF96_06960</name>
</gene>
<keyword evidence="1" id="KW-0812">Transmembrane</keyword>
<dbReference type="Gene3D" id="1.10.8.10">
    <property type="entry name" value="DNA helicase RuvA subunit, C-terminal domain"/>
    <property type="match status" value="1"/>
</dbReference>
<keyword evidence="4" id="KW-1185">Reference proteome</keyword>
<protein>
    <recommendedName>
        <fullName evidence="2">DUF4342 domain-containing protein</fullName>
    </recommendedName>
</protein>
<proteinExistence type="predicted"/>
<dbReference type="Pfam" id="PF14242">
    <property type="entry name" value="DUF4342"/>
    <property type="match status" value="1"/>
</dbReference>
<dbReference type="InterPro" id="IPR009060">
    <property type="entry name" value="UBA-like_sf"/>
</dbReference>
<evidence type="ECO:0000259" key="2">
    <source>
        <dbReference type="Pfam" id="PF14242"/>
    </source>
</evidence>